<dbReference type="EMBL" id="QZJW01000036">
    <property type="protein sequence ID" value="RJO60940.1"/>
    <property type="molecule type" value="Genomic_DNA"/>
</dbReference>
<dbReference type="Proteomes" id="UP000285655">
    <property type="component" value="Unassembled WGS sequence"/>
</dbReference>
<dbReference type="AlphaFoldDB" id="A0A419DD26"/>
<proteinExistence type="predicted"/>
<accession>A0A419DD26</accession>
<name>A0A419DD26_9BACT</name>
<organism evidence="1 2">
    <name type="scientific">candidate division WS5 bacterium</name>
    <dbReference type="NCBI Taxonomy" id="2093353"/>
    <lineage>
        <taxon>Bacteria</taxon>
        <taxon>candidate division WS5</taxon>
    </lineage>
</organism>
<gene>
    <name evidence="1" type="ORF">C4544_04190</name>
</gene>
<comment type="caution">
    <text evidence="1">The sequence shown here is derived from an EMBL/GenBank/DDBJ whole genome shotgun (WGS) entry which is preliminary data.</text>
</comment>
<evidence type="ECO:0000313" key="1">
    <source>
        <dbReference type="EMBL" id="RJO60940.1"/>
    </source>
</evidence>
<evidence type="ECO:0000313" key="2">
    <source>
        <dbReference type="Proteomes" id="UP000285655"/>
    </source>
</evidence>
<protein>
    <submittedName>
        <fullName evidence="1">Uncharacterized protein</fullName>
    </submittedName>
</protein>
<sequence length="104" mass="12053">MGLFRRKKKPSPEVETAVKEITLLLRRYSKYAFGEDKDEDSIQYKAYWAIVTSLQSGHNEVIDRFGRNRVEVMSARQSWALDLLLKEGNEDVRTEILMTDLSAV</sequence>
<reference evidence="1 2" key="1">
    <citation type="journal article" date="2017" name="ISME J.">
        <title>Energy and carbon metabolisms in a deep terrestrial subsurface fluid microbial community.</title>
        <authorList>
            <person name="Momper L."/>
            <person name="Jungbluth S.P."/>
            <person name="Lee M.D."/>
            <person name="Amend J.P."/>
        </authorList>
    </citation>
    <scope>NUCLEOTIDE SEQUENCE [LARGE SCALE GENOMIC DNA]</scope>
    <source>
        <strain evidence="1">SURF_29</strain>
    </source>
</reference>